<dbReference type="GO" id="GO:0016787">
    <property type="term" value="F:hydrolase activity"/>
    <property type="evidence" value="ECO:0007669"/>
    <property type="project" value="UniProtKB-KW"/>
</dbReference>
<name>A0A9D2HNL2_9BACT</name>
<reference evidence="2" key="1">
    <citation type="journal article" date="2021" name="PeerJ">
        <title>Extensive microbial diversity within the chicken gut microbiome revealed by metagenomics and culture.</title>
        <authorList>
            <person name="Gilroy R."/>
            <person name="Ravi A."/>
            <person name="Getino M."/>
            <person name="Pursley I."/>
            <person name="Horton D.L."/>
            <person name="Alikhan N.F."/>
            <person name="Baker D."/>
            <person name="Gharbi K."/>
            <person name="Hall N."/>
            <person name="Watson M."/>
            <person name="Adriaenssens E.M."/>
            <person name="Foster-Nyarko E."/>
            <person name="Jarju S."/>
            <person name="Secka A."/>
            <person name="Antonio M."/>
            <person name="Oren A."/>
            <person name="Chaudhuri R.R."/>
            <person name="La Ragione R."/>
            <person name="Hildebrand F."/>
            <person name="Pallen M.J."/>
        </authorList>
    </citation>
    <scope>NUCLEOTIDE SEQUENCE</scope>
    <source>
        <strain evidence="2">5032</strain>
    </source>
</reference>
<accession>A0A9D2HNL2</accession>
<dbReference type="InterPro" id="IPR029058">
    <property type="entry name" value="AB_hydrolase_fold"/>
</dbReference>
<dbReference type="InterPro" id="IPR000073">
    <property type="entry name" value="AB_hydrolase_1"/>
</dbReference>
<dbReference type="Pfam" id="PF12697">
    <property type="entry name" value="Abhydrolase_6"/>
    <property type="match status" value="1"/>
</dbReference>
<proteinExistence type="predicted"/>
<dbReference type="Proteomes" id="UP000823821">
    <property type="component" value="Unassembled WGS sequence"/>
</dbReference>
<feature type="domain" description="AB hydrolase-1" evidence="1">
    <location>
        <begin position="4"/>
        <end position="239"/>
    </location>
</feature>
<dbReference type="SUPFAM" id="SSF53474">
    <property type="entry name" value="alpha/beta-Hydrolases"/>
    <property type="match status" value="1"/>
</dbReference>
<comment type="caution">
    <text evidence="2">The sequence shown here is derived from an EMBL/GenBank/DDBJ whole genome shotgun (WGS) entry which is preliminary data.</text>
</comment>
<dbReference type="AlphaFoldDB" id="A0A9D2HNL2"/>
<sequence>MSCLLLHGLAGSPFEMEGPARALKDAGLAVSNEALPGHGASPEAYLASGYADWRAAALERYAALCRTGPVWLAGYSLGGLLALEICLAAVEGRVPPPAGLLALAVPLFFRKWHPYFCAAPQFHLLRWRARLQPRVELPPRSGAARAAAPWQGHETIYYLPHFVELEAAQRRLRPVLPRLTVPLCIVQLRHDACCHPYNSHYLQKQWGGRETELHLWRTRSPHGGHLPTTHIECRERVAALAVTHARRCLARA</sequence>
<evidence type="ECO:0000259" key="1">
    <source>
        <dbReference type="Pfam" id="PF12697"/>
    </source>
</evidence>
<dbReference type="EMBL" id="DWZD01000045">
    <property type="protein sequence ID" value="HJA79502.1"/>
    <property type="molecule type" value="Genomic_DNA"/>
</dbReference>
<evidence type="ECO:0000313" key="3">
    <source>
        <dbReference type="Proteomes" id="UP000823821"/>
    </source>
</evidence>
<reference evidence="2" key="2">
    <citation type="submission" date="2021-04" db="EMBL/GenBank/DDBJ databases">
        <authorList>
            <person name="Gilroy R."/>
        </authorList>
    </citation>
    <scope>NUCLEOTIDE SEQUENCE</scope>
    <source>
        <strain evidence="2">5032</strain>
    </source>
</reference>
<evidence type="ECO:0000313" key="2">
    <source>
        <dbReference type="EMBL" id="HJA79502.1"/>
    </source>
</evidence>
<keyword evidence="2" id="KW-0378">Hydrolase</keyword>
<gene>
    <name evidence="2" type="ORF">H9784_08075</name>
</gene>
<dbReference type="Gene3D" id="3.40.50.1820">
    <property type="entry name" value="alpha/beta hydrolase"/>
    <property type="match status" value="1"/>
</dbReference>
<organism evidence="2 3">
    <name type="scientific">Candidatus Desulfovibrio intestinavium</name>
    <dbReference type="NCBI Taxonomy" id="2838534"/>
    <lineage>
        <taxon>Bacteria</taxon>
        <taxon>Pseudomonadati</taxon>
        <taxon>Thermodesulfobacteriota</taxon>
        <taxon>Desulfovibrionia</taxon>
        <taxon>Desulfovibrionales</taxon>
        <taxon>Desulfovibrionaceae</taxon>
        <taxon>Desulfovibrio</taxon>
    </lineage>
</organism>
<protein>
    <submittedName>
        <fullName evidence="2">Alpha/beta fold hydrolase</fullName>
    </submittedName>
</protein>